<dbReference type="Pfam" id="PF00232">
    <property type="entry name" value="Glyco_hydro_1"/>
    <property type="match status" value="1"/>
</dbReference>
<dbReference type="GO" id="GO:0008422">
    <property type="term" value="F:beta-glucosidase activity"/>
    <property type="evidence" value="ECO:0007669"/>
    <property type="project" value="TreeGrafter"/>
</dbReference>
<dbReference type="InterPro" id="IPR033132">
    <property type="entry name" value="GH_1_N_CS"/>
</dbReference>
<dbReference type="PRINTS" id="PR00131">
    <property type="entry name" value="GLHYDRLASE1"/>
</dbReference>
<keyword evidence="3" id="KW-0378">Hydrolase</keyword>
<organism evidence="7 8">
    <name type="scientific">Euphydryas editha</name>
    <name type="common">Edith's checkerspot</name>
    <dbReference type="NCBI Taxonomy" id="104508"/>
    <lineage>
        <taxon>Eukaryota</taxon>
        <taxon>Metazoa</taxon>
        <taxon>Ecdysozoa</taxon>
        <taxon>Arthropoda</taxon>
        <taxon>Hexapoda</taxon>
        <taxon>Insecta</taxon>
        <taxon>Pterygota</taxon>
        <taxon>Neoptera</taxon>
        <taxon>Endopterygota</taxon>
        <taxon>Lepidoptera</taxon>
        <taxon>Glossata</taxon>
        <taxon>Ditrysia</taxon>
        <taxon>Papilionoidea</taxon>
        <taxon>Nymphalidae</taxon>
        <taxon>Nymphalinae</taxon>
        <taxon>Euphydryas</taxon>
    </lineage>
</organism>
<gene>
    <name evidence="7" type="ORF">EEDITHA_LOCUS12670</name>
</gene>
<evidence type="ECO:0000256" key="5">
    <source>
        <dbReference type="ARBA" id="ARBA00023295"/>
    </source>
</evidence>
<dbReference type="Proteomes" id="UP001153954">
    <property type="component" value="Unassembled WGS sequence"/>
</dbReference>
<dbReference type="PROSITE" id="PS00653">
    <property type="entry name" value="GLYCOSYL_HYDROL_F1_2"/>
    <property type="match status" value="1"/>
</dbReference>
<dbReference type="GO" id="GO:0005975">
    <property type="term" value="P:carbohydrate metabolic process"/>
    <property type="evidence" value="ECO:0007669"/>
    <property type="project" value="InterPro"/>
</dbReference>
<keyword evidence="8" id="KW-1185">Reference proteome</keyword>
<evidence type="ECO:0000256" key="4">
    <source>
        <dbReference type="ARBA" id="ARBA00023180"/>
    </source>
</evidence>
<proteinExistence type="inferred from homology"/>
<evidence type="ECO:0000256" key="3">
    <source>
        <dbReference type="ARBA" id="ARBA00022801"/>
    </source>
</evidence>
<evidence type="ECO:0000256" key="6">
    <source>
        <dbReference type="RuleBase" id="RU003690"/>
    </source>
</evidence>
<dbReference type="EMBL" id="CAKOGL010000018">
    <property type="protein sequence ID" value="CAH2097443.1"/>
    <property type="molecule type" value="Genomic_DNA"/>
</dbReference>
<comment type="caution">
    <text evidence="7">The sequence shown here is derived from an EMBL/GenBank/DDBJ whole genome shotgun (WGS) entry which is preliminary data.</text>
</comment>
<protein>
    <recommendedName>
        <fullName evidence="9">Myrosinase 1</fullName>
    </recommendedName>
</protein>
<accession>A0AAU9UHH4</accession>
<evidence type="ECO:0008006" key="9">
    <source>
        <dbReference type="Google" id="ProtNLM"/>
    </source>
</evidence>
<dbReference type="PANTHER" id="PTHR10353">
    <property type="entry name" value="GLYCOSYL HYDROLASE"/>
    <property type="match status" value="1"/>
</dbReference>
<comment type="subunit">
    <text evidence="2">Homodimer.</text>
</comment>
<dbReference type="SUPFAM" id="SSF51445">
    <property type="entry name" value="(Trans)glycosidases"/>
    <property type="match status" value="1"/>
</dbReference>
<evidence type="ECO:0000313" key="8">
    <source>
        <dbReference type="Proteomes" id="UP001153954"/>
    </source>
</evidence>
<name>A0AAU9UHH4_EUPED</name>
<dbReference type="Gene3D" id="3.20.20.80">
    <property type="entry name" value="Glycosidases"/>
    <property type="match status" value="1"/>
</dbReference>
<keyword evidence="5" id="KW-0326">Glycosidase</keyword>
<comment type="similarity">
    <text evidence="1 6">Belongs to the glycosyl hydrolase 1 family.</text>
</comment>
<sequence>MDQKFPDSFKFGAATASYQIEGGWNADGKGEHIWDRLSHTPGKIRDNATGDIAANSYEKWREDVRVASEMGLQFYRFSISWPRILPTGFPNKFSKAGAKYYSDLIDGLLAEGIEPVVTLFHWELPVKMQDMGGWTNPLIVDWFGNYARIVYSLYADRVKTWLTINEANVVCDIAYNIGAYAPAIKEPDYAPYICNKHIMLAHARAYRIFDQEFRHKHSGRVSLANNLMWIEPSSPKYEKLAELARENMGGRYTHPILSKNGGWPPAYEKAMLKYSLEQGETESRLPHFTKEEQEYVKGTADFYGFNYYTTNMIRPAKPGEHPGQWFVSGTTELNAVLEQPPNAYYGALKGLPVYPEGLRKQMVWLKEQYGDIDMMITECGYSSIGYQLDDYERSDFFHEHLEQILLSIKLDNISVIGFTVWSLIDNFEWLNGYYIKFGLYEVDFEDPERKRTPRASALYYECMIKSRSLNNSCLDQFVVAKQQFRSSAINIGNSRELLFIYFLLKFILS</sequence>
<dbReference type="AlphaFoldDB" id="A0AAU9UHH4"/>
<dbReference type="FunFam" id="3.20.20.80:FF:000013">
    <property type="entry name" value="lactase-phlorizin hydrolase"/>
    <property type="match status" value="1"/>
</dbReference>
<dbReference type="InterPro" id="IPR001360">
    <property type="entry name" value="Glyco_hydro_1"/>
</dbReference>
<evidence type="ECO:0000256" key="1">
    <source>
        <dbReference type="ARBA" id="ARBA00010838"/>
    </source>
</evidence>
<keyword evidence="4" id="KW-0325">Glycoprotein</keyword>
<dbReference type="InterPro" id="IPR017853">
    <property type="entry name" value="GH"/>
</dbReference>
<evidence type="ECO:0000256" key="2">
    <source>
        <dbReference type="ARBA" id="ARBA00011738"/>
    </source>
</evidence>
<dbReference type="PANTHER" id="PTHR10353:SF36">
    <property type="entry name" value="LP05116P"/>
    <property type="match status" value="1"/>
</dbReference>
<reference evidence="7" key="1">
    <citation type="submission" date="2022-03" db="EMBL/GenBank/DDBJ databases">
        <authorList>
            <person name="Tunstrom K."/>
        </authorList>
    </citation>
    <scope>NUCLEOTIDE SEQUENCE</scope>
</reference>
<evidence type="ECO:0000313" key="7">
    <source>
        <dbReference type="EMBL" id="CAH2097443.1"/>
    </source>
</evidence>